<organism evidence="3 4">
    <name type="scientific">Bradyrhizobium zhanjiangense</name>
    <dbReference type="NCBI Taxonomy" id="1325107"/>
    <lineage>
        <taxon>Bacteria</taxon>
        <taxon>Pseudomonadati</taxon>
        <taxon>Pseudomonadota</taxon>
        <taxon>Alphaproteobacteria</taxon>
        <taxon>Hyphomicrobiales</taxon>
        <taxon>Nitrobacteraceae</taxon>
        <taxon>Bradyrhizobium</taxon>
    </lineage>
</organism>
<gene>
    <name evidence="3" type="ORF">EAS61_27650</name>
</gene>
<proteinExistence type="inferred from homology"/>
<evidence type="ECO:0000256" key="1">
    <source>
        <dbReference type="ARBA" id="ARBA00007227"/>
    </source>
</evidence>
<sequence>MESQLADLQAELAEYEQLKSADLSIITMNSFDELADGLIKARIVTGLSQKALAERLGLKEQQIQRYEAERYSSASYQRLREIAGALGVRIKNDILLPVMPGNFGGLVNKLRQVGLERDFLLGRLLPSADAARASGEVATQDDDTGLSAKVGTILERVFGWPHDNVFGAQALQAPRFAAAEARFKMPAGRRQAATSLYAAYANYLAVVALKGARSLPKESIPLDATVMRRYILDRRGAIDLRSALHAAWDLGVVVLPLRDRGTFHGACWRYDGRNVIVLKQTSQHEARWLFDLLHELFHAAQRPDSETLEIVEADETSAERRNSDEEIAASQFAGEVLLDGKAETLAQAAVKAAKGSVELLKSVVPTIAAKSGVAVGVLANYMAFRLSWQGVNWWGAAANLQADDGNPWMIARDVFIERFPYDVDNDLDRQLLDRALH</sequence>
<dbReference type="InterPro" id="IPR001387">
    <property type="entry name" value="Cro/C1-type_HTH"/>
</dbReference>
<accession>A0A4Q0QFG0</accession>
<protein>
    <submittedName>
        <fullName evidence="3">Helix-turn-helix domain-containing protein</fullName>
    </submittedName>
</protein>
<evidence type="ECO:0000259" key="2">
    <source>
        <dbReference type="PROSITE" id="PS50943"/>
    </source>
</evidence>
<evidence type="ECO:0000313" key="4">
    <source>
        <dbReference type="Proteomes" id="UP000290174"/>
    </source>
</evidence>
<name>A0A4Q0QFG0_9BRAD</name>
<dbReference type="Pfam" id="PF06114">
    <property type="entry name" value="Peptidase_M78"/>
    <property type="match status" value="1"/>
</dbReference>
<dbReference type="Proteomes" id="UP000290174">
    <property type="component" value="Unassembled WGS sequence"/>
</dbReference>
<dbReference type="InterPro" id="IPR052345">
    <property type="entry name" value="Rad_response_metalloprotease"/>
</dbReference>
<dbReference type="EMBL" id="RKMK01000032">
    <property type="protein sequence ID" value="RXG89578.1"/>
    <property type="molecule type" value="Genomic_DNA"/>
</dbReference>
<reference evidence="3 4" key="1">
    <citation type="submission" date="2018-11" db="EMBL/GenBank/DDBJ databases">
        <title>Bradyrhizobium sp. nov., isolated from effective nodules of peanut in China.</title>
        <authorList>
            <person name="Li Y."/>
        </authorList>
    </citation>
    <scope>NUCLEOTIDE SEQUENCE [LARGE SCALE GENOMIC DNA]</scope>
    <source>
        <strain evidence="3 4">CCBAU 51770</strain>
    </source>
</reference>
<evidence type="ECO:0000313" key="3">
    <source>
        <dbReference type="EMBL" id="RXG89578.1"/>
    </source>
</evidence>
<dbReference type="PANTHER" id="PTHR43236">
    <property type="entry name" value="ANTITOXIN HIGA1"/>
    <property type="match status" value="1"/>
</dbReference>
<dbReference type="CDD" id="cd00093">
    <property type="entry name" value="HTH_XRE"/>
    <property type="match status" value="1"/>
</dbReference>
<dbReference type="PROSITE" id="PS50943">
    <property type="entry name" value="HTH_CROC1"/>
    <property type="match status" value="1"/>
</dbReference>
<dbReference type="SUPFAM" id="SSF47413">
    <property type="entry name" value="lambda repressor-like DNA-binding domains"/>
    <property type="match status" value="1"/>
</dbReference>
<dbReference type="InterPro" id="IPR010982">
    <property type="entry name" value="Lambda_DNA-bd_dom_sf"/>
</dbReference>
<dbReference type="AlphaFoldDB" id="A0A4Q0QFG0"/>
<comment type="similarity">
    <text evidence="1">Belongs to the short-chain fatty acyl-CoA assimilation regulator (ScfR) family.</text>
</comment>
<comment type="caution">
    <text evidence="3">The sequence shown here is derived from an EMBL/GenBank/DDBJ whole genome shotgun (WGS) entry which is preliminary data.</text>
</comment>
<dbReference type="SMART" id="SM00530">
    <property type="entry name" value="HTH_XRE"/>
    <property type="match status" value="1"/>
</dbReference>
<dbReference type="Gene3D" id="1.10.10.2910">
    <property type="match status" value="1"/>
</dbReference>
<dbReference type="PANTHER" id="PTHR43236:SF1">
    <property type="entry name" value="BLL7220 PROTEIN"/>
    <property type="match status" value="1"/>
</dbReference>
<feature type="domain" description="HTH cro/C1-type" evidence="2">
    <location>
        <begin position="38"/>
        <end position="94"/>
    </location>
</feature>
<dbReference type="Pfam" id="PF01381">
    <property type="entry name" value="HTH_3"/>
    <property type="match status" value="1"/>
</dbReference>
<dbReference type="GO" id="GO:0003677">
    <property type="term" value="F:DNA binding"/>
    <property type="evidence" value="ECO:0007669"/>
    <property type="project" value="InterPro"/>
</dbReference>
<dbReference type="InterPro" id="IPR010359">
    <property type="entry name" value="IrrE_HExxH"/>
</dbReference>
<dbReference type="Gene3D" id="1.10.260.40">
    <property type="entry name" value="lambda repressor-like DNA-binding domains"/>
    <property type="match status" value="1"/>
</dbReference>